<keyword evidence="2" id="KW-1185">Reference proteome</keyword>
<accession>A0ABD2LT36</accession>
<dbReference type="Proteomes" id="UP001620626">
    <property type="component" value="Unassembled WGS sequence"/>
</dbReference>
<reference evidence="1 2" key="1">
    <citation type="submission" date="2024-10" db="EMBL/GenBank/DDBJ databases">
        <authorList>
            <person name="Kim D."/>
        </authorList>
    </citation>
    <scope>NUCLEOTIDE SEQUENCE [LARGE SCALE GENOMIC DNA]</scope>
    <source>
        <strain evidence="1">BH-2024</strain>
    </source>
</reference>
<name>A0ABD2LT36_9BILA</name>
<comment type="caution">
    <text evidence="1">The sequence shown here is derived from an EMBL/GenBank/DDBJ whole genome shotgun (WGS) entry which is preliminary data.</text>
</comment>
<evidence type="ECO:0000313" key="1">
    <source>
        <dbReference type="EMBL" id="KAL3118402.1"/>
    </source>
</evidence>
<sequence>MNGMGCAFSHTEQIFIIDHRNNKTLRRAKAKTNNGGGMGILGHVRQVYQQNFDFVLFSTKKHWPIRHKCTSPRIGCWPPAKVGHLKSNGLHRRQRISSSSDVRFIELGQKHVCRRWMR</sequence>
<evidence type="ECO:0000313" key="2">
    <source>
        <dbReference type="Proteomes" id="UP001620626"/>
    </source>
</evidence>
<dbReference type="AlphaFoldDB" id="A0ABD2LT36"/>
<protein>
    <submittedName>
        <fullName evidence="1">Uncharacterized protein</fullName>
    </submittedName>
</protein>
<proteinExistence type="predicted"/>
<organism evidence="1 2">
    <name type="scientific">Heterodera trifolii</name>
    <dbReference type="NCBI Taxonomy" id="157864"/>
    <lineage>
        <taxon>Eukaryota</taxon>
        <taxon>Metazoa</taxon>
        <taxon>Ecdysozoa</taxon>
        <taxon>Nematoda</taxon>
        <taxon>Chromadorea</taxon>
        <taxon>Rhabditida</taxon>
        <taxon>Tylenchina</taxon>
        <taxon>Tylenchomorpha</taxon>
        <taxon>Tylenchoidea</taxon>
        <taxon>Heteroderidae</taxon>
        <taxon>Heteroderinae</taxon>
        <taxon>Heterodera</taxon>
    </lineage>
</organism>
<gene>
    <name evidence="1" type="ORF">niasHT_004349</name>
</gene>
<dbReference type="EMBL" id="JBICBT010000280">
    <property type="protein sequence ID" value="KAL3118402.1"/>
    <property type="molecule type" value="Genomic_DNA"/>
</dbReference>